<dbReference type="InParanoid" id="G0NPK0"/>
<keyword evidence="2" id="KW-0812">Transmembrane</keyword>
<protein>
    <submittedName>
        <fullName evidence="3">Uncharacterized protein</fullName>
    </submittedName>
</protein>
<reference evidence="4" key="1">
    <citation type="submission" date="2011-07" db="EMBL/GenBank/DDBJ databases">
        <authorList>
            <consortium name="Caenorhabditis brenneri Sequencing and Analysis Consortium"/>
            <person name="Wilson R.K."/>
        </authorList>
    </citation>
    <scope>NUCLEOTIDE SEQUENCE [LARGE SCALE GENOMIC DNA]</scope>
    <source>
        <strain evidence="4">PB2801</strain>
    </source>
</reference>
<feature type="transmembrane region" description="Helical" evidence="2">
    <location>
        <begin position="12"/>
        <end position="37"/>
    </location>
</feature>
<accession>G0NPK0</accession>
<sequence>MGFSSEKWQNFYQWTLAVIFCNLFLIVLIKLGEFFFVPPSLPPKPAKDLKEKKKRTEQEDVKDHAKESSGKNWKGGKNGQKSRKRKHF</sequence>
<evidence type="ECO:0000313" key="4">
    <source>
        <dbReference type="Proteomes" id="UP000008068"/>
    </source>
</evidence>
<evidence type="ECO:0000256" key="2">
    <source>
        <dbReference type="SAM" id="Phobius"/>
    </source>
</evidence>
<name>G0NPK0_CAEBE</name>
<dbReference type="HOGENOM" id="CLU_2471041_0_0_1"/>
<feature type="region of interest" description="Disordered" evidence="1">
    <location>
        <begin position="40"/>
        <end position="88"/>
    </location>
</feature>
<keyword evidence="2" id="KW-1133">Transmembrane helix</keyword>
<dbReference type="Proteomes" id="UP000008068">
    <property type="component" value="Unassembled WGS sequence"/>
</dbReference>
<organism evidence="4">
    <name type="scientific">Caenorhabditis brenneri</name>
    <name type="common">Nematode worm</name>
    <dbReference type="NCBI Taxonomy" id="135651"/>
    <lineage>
        <taxon>Eukaryota</taxon>
        <taxon>Metazoa</taxon>
        <taxon>Ecdysozoa</taxon>
        <taxon>Nematoda</taxon>
        <taxon>Chromadorea</taxon>
        <taxon>Rhabditida</taxon>
        <taxon>Rhabditina</taxon>
        <taxon>Rhabditomorpha</taxon>
        <taxon>Rhabditoidea</taxon>
        <taxon>Rhabditidae</taxon>
        <taxon>Peloderinae</taxon>
        <taxon>Caenorhabditis</taxon>
    </lineage>
</organism>
<proteinExistence type="predicted"/>
<dbReference type="AlphaFoldDB" id="G0NPK0"/>
<evidence type="ECO:0000256" key="1">
    <source>
        <dbReference type="SAM" id="MobiDB-lite"/>
    </source>
</evidence>
<feature type="compositionally biased region" description="Basic and acidic residues" evidence="1">
    <location>
        <begin position="45"/>
        <end position="69"/>
    </location>
</feature>
<gene>
    <name evidence="3" type="ORF">CAEBREN_05187</name>
</gene>
<keyword evidence="2" id="KW-0472">Membrane</keyword>
<keyword evidence="4" id="KW-1185">Reference proteome</keyword>
<evidence type="ECO:0000313" key="3">
    <source>
        <dbReference type="EMBL" id="EGT35215.1"/>
    </source>
</evidence>
<dbReference type="EMBL" id="GL379920">
    <property type="protein sequence ID" value="EGT35215.1"/>
    <property type="molecule type" value="Genomic_DNA"/>
</dbReference>